<sequence length="327" mass="35615">MVYALRNSQNRLENFHHNHLLLRTYVDTEIPILPQSPSPPPQQRSSLAGGQSQQTASLLASTLQPSQQHRPLLHGLLSGTHLPQGPYHRGYSTSSTVCTTAPFPYGTPFELDDDGFLENIFHLRSMEKLKSSHHQAFLKLASSLPPSPADSGVSDVDSSSSGGQPACSDELKARLGIPTSSTGPVSNQPGQPSHPHQQQQQHQQQQASQQQQQQQQQHHQQHHQQQPPPQHQHPQQSQSLSVHPNGGTVGSPNGSSATSLSSSTALSQVAAAAVAAAATQQHLQQQAAHLQSGPFLRPNFYHHSSPPLRNIWNQRSVPREYLPHASL</sequence>
<feature type="compositionally biased region" description="Polar residues" evidence="1">
    <location>
        <begin position="48"/>
        <end position="65"/>
    </location>
</feature>
<organism evidence="2 3">
    <name type="scientific">Anopheles melas</name>
    <dbReference type="NCBI Taxonomy" id="34690"/>
    <lineage>
        <taxon>Eukaryota</taxon>
        <taxon>Metazoa</taxon>
        <taxon>Ecdysozoa</taxon>
        <taxon>Arthropoda</taxon>
        <taxon>Hexapoda</taxon>
        <taxon>Insecta</taxon>
        <taxon>Pterygota</taxon>
        <taxon>Neoptera</taxon>
        <taxon>Endopterygota</taxon>
        <taxon>Diptera</taxon>
        <taxon>Nematocera</taxon>
        <taxon>Culicoidea</taxon>
        <taxon>Culicidae</taxon>
        <taxon>Anophelinae</taxon>
        <taxon>Anopheles</taxon>
    </lineage>
</organism>
<feature type="compositionally biased region" description="Low complexity" evidence="1">
    <location>
        <begin position="144"/>
        <end position="163"/>
    </location>
</feature>
<reference evidence="3" key="1">
    <citation type="submission" date="2014-01" db="EMBL/GenBank/DDBJ databases">
        <title>The Genome Sequence of Anopheles melas CM1001059_A (V2).</title>
        <authorList>
            <consortium name="The Broad Institute Genomics Platform"/>
            <person name="Neafsey D.E."/>
            <person name="Besansky N."/>
            <person name="Howell P."/>
            <person name="Walton C."/>
            <person name="Young S.K."/>
            <person name="Zeng Q."/>
            <person name="Gargeya S."/>
            <person name="Fitzgerald M."/>
            <person name="Haas B."/>
            <person name="Abouelleil A."/>
            <person name="Allen A.W."/>
            <person name="Alvarado L."/>
            <person name="Arachchi H.M."/>
            <person name="Berlin A.M."/>
            <person name="Chapman S.B."/>
            <person name="Gainer-Dewar J."/>
            <person name="Goldberg J."/>
            <person name="Griggs A."/>
            <person name="Gujja S."/>
            <person name="Hansen M."/>
            <person name="Howarth C."/>
            <person name="Imamovic A."/>
            <person name="Ireland A."/>
            <person name="Larimer J."/>
            <person name="McCowan C."/>
            <person name="Murphy C."/>
            <person name="Pearson M."/>
            <person name="Poon T.W."/>
            <person name="Priest M."/>
            <person name="Roberts A."/>
            <person name="Saif S."/>
            <person name="Shea T."/>
            <person name="Sisk P."/>
            <person name="Sykes S."/>
            <person name="Wortman J."/>
            <person name="Nusbaum C."/>
            <person name="Birren B."/>
        </authorList>
    </citation>
    <scope>NUCLEOTIDE SEQUENCE [LARGE SCALE GENOMIC DNA]</scope>
    <source>
        <strain evidence="3">CM1001059</strain>
    </source>
</reference>
<dbReference type="STRING" id="34690.A0A182UG74"/>
<evidence type="ECO:0000256" key="1">
    <source>
        <dbReference type="SAM" id="MobiDB-lite"/>
    </source>
</evidence>
<keyword evidence="3" id="KW-1185">Reference proteome</keyword>
<dbReference type="EnsemblMetazoa" id="AMEC019836-RA">
    <property type="protein sequence ID" value="AMEC019836-PA"/>
    <property type="gene ID" value="AMEC019836"/>
</dbReference>
<feature type="region of interest" description="Disordered" evidence="1">
    <location>
        <begin position="144"/>
        <end position="260"/>
    </location>
</feature>
<evidence type="ECO:0000313" key="3">
    <source>
        <dbReference type="Proteomes" id="UP000075902"/>
    </source>
</evidence>
<proteinExistence type="predicted"/>
<protein>
    <submittedName>
        <fullName evidence="2">Uncharacterized protein</fullName>
    </submittedName>
</protein>
<evidence type="ECO:0000313" key="2">
    <source>
        <dbReference type="EnsemblMetazoa" id="AMEC019836-PA"/>
    </source>
</evidence>
<dbReference type="AlphaFoldDB" id="A0A182UG74"/>
<dbReference type="VEuPathDB" id="VectorBase:AMEC019836"/>
<feature type="compositionally biased region" description="Polar residues" evidence="1">
    <location>
        <begin position="178"/>
        <end position="187"/>
    </location>
</feature>
<feature type="region of interest" description="Disordered" evidence="1">
    <location>
        <begin position="31"/>
        <end position="65"/>
    </location>
</feature>
<name>A0A182UG74_9DIPT</name>
<reference evidence="2" key="2">
    <citation type="submission" date="2020-05" db="UniProtKB">
        <authorList>
            <consortium name="EnsemblMetazoa"/>
        </authorList>
    </citation>
    <scope>IDENTIFICATION</scope>
    <source>
        <strain evidence="2">CM1001059</strain>
    </source>
</reference>
<accession>A0A182UG74</accession>
<feature type="compositionally biased region" description="Low complexity" evidence="1">
    <location>
        <begin position="188"/>
        <end position="218"/>
    </location>
</feature>
<dbReference type="Proteomes" id="UP000075902">
    <property type="component" value="Unassembled WGS sequence"/>
</dbReference>